<feature type="compositionally biased region" description="Basic and acidic residues" evidence="1">
    <location>
        <begin position="102"/>
        <end position="126"/>
    </location>
</feature>
<evidence type="ECO:0000256" key="1">
    <source>
        <dbReference type="SAM" id="MobiDB-lite"/>
    </source>
</evidence>
<dbReference type="CDD" id="cd00866">
    <property type="entry name" value="PEBP_euk"/>
    <property type="match status" value="1"/>
</dbReference>
<sequence>MRLYFYILAIFLLNIVLAQDPPDSEAIEPGSEAIEPGSEAIKPGSEAIKPGSEAIEPGSEAVNDSPASADLKSNEGSEPAGNDIQLHNAASDKPLESEPTESQDKKLEGEENGKENPDDAPKEGEPVAKNLSGQEPSENVEGAEGAENVQDSDVKPIASAPDLQLPPNEYVINFDPQNITDILKRDKFIPDVIPEFLPTTYLEVVYANRSMHFGTEYFTEKNETLELPLFNYTTKPDTLYTIALIDPDALSKKESPSAQSLNWFCTDIPGTNVSQGNSALNPYIPPEEYPGCGEKRFIYFLAEQAGNTTVAEVPKKRCNFKFAKVVEQNKMKIIAANYFIVKYLPGSTCKVPDAVKPTDETTPTKPKDVEDVKTVRTRRTVTVTETRTVTDCENMKYKQTPDTYTNLNPKKDGETPDIMNSEKVEGEATDPSAEPAGDVNAEKAGTEATEPSAEPAGDVNAEKAGTEATEPSAEPAGDVNAEKAGTEATEPSAEPAGDVNAEKAGTEATEPSAEPAGDVNAEKAGTEATEPSAEPAGDVNAEKAGTEATEPSAEPAEDVNAEKAGTEATEPSAEPAGDVSAEKAEGDYS</sequence>
<feature type="region of interest" description="Disordered" evidence="1">
    <location>
        <begin position="423"/>
        <end position="589"/>
    </location>
</feature>
<gene>
    <name evidence="3" type="ORF">BB561_004587</name>
</gene>
<feature type="region of interest" description="Disordered" evidence="1">
    <location>
        <begin position="25"/>
        <end position="168"/>
    </location>
</feature>
<dbReference type="AlphaFoldDB" id="A0A2T9YFA4"/>
<evidence type="ECO:0000256" key="2">
    <source>
        <dbReference type="SAM" id="SignalP"/>
    </source>
</evidence>
<dbReference type="InterPro" id="IPR036610">
    <property type="entry name" value="PEBP-like_sf"/>
</dbReference>
<keyword evidence="4" id="KW-1185">Reference proteome</keyword>
<feature type="compositionally biased region" description="Basic and acidic residues" evidence="1">
    <location>
        <begin position="409"/>
        <end position="418"/>
    </location>
</feature>
<feature type="compositionally biased region" description="Basic and acidic residues" evidence="1">
    <location>
        <begin position="580"/>
        <end position="589"/>
    </location>
</feature>
<protein>
    <submittedName>
        <fullName evidence="3">Uncharacterized protein</fullName>
    </submittedName>
</protein>
<dbReference type="OrthoDB" id="2506647at2759"/>
<dbReference type="PANTHER" id="PTHR11362:SF82">
    <property type="entry name" value="PHOSPHATIDYLETHANOLAMINE-BINDING PROTEIN 4"/>
    <property type="match status" value="1"/>
</dbReference>
<keyword evidence="2" id="KW-0732">Signal</keyword>
<dbReference type="Proteomes" id="UP000245383">
    <property type="component" value="Unassembled WGS sequence"/>
</dbReference>
<organism evidence="3 4">
    <name type="scientific">Smittium simulii</name>
    <dbReference type="NCBI Taxonomy" id="133385"/>
    <lineage>
        <taxon>Eukaryota</taxon>
        <taxon>Fungi</taxon>
        <taxon>Fungi incertae sedis</taxon>
        <taxon>Zoopagomycota</taxon>
        <taxon>Kickxellomycotina</taxon>
        <taxon>Harpellomycetes</taxon>
        <taxon>Harpellales</taxon>
        <taxon>Legeriomycetaceae</taxon>
        <taxon>Smittium</taxon>
    </lineage>
</organism>
<dbReference type="PANTHER" id="PTHR11362">
    <property type="entry name" value="PHOSPHATIDYLETHANOLAMINE-BINDING PROTEIN"/>
    <property type="match status" value="1"/>
</dbReference>
<comment type="caution">
    <text evidence="3">The sequence shown here is derived from an EMBL/GenBank/DDBJ whole genome shotgun (WGS) entry which is preliminary data.</text>
</comment>
<feature type="region of interest" description="Disordered" evidence="1">
    <location>
        <begin position="399"/>
        <end position="418"/>
    </location>
</feature>
<dbReference type="Gene3D" id="3.90.280.10">
    <property type="entry name" value="PEBP-like"/>
    <property type="match status" value="1"/>
</dbReference>
<dbReference type="STRING" id="133385.A0A2T9YFA4"/>
<evidence type="ECO:0000313" key="3">
    <source>
        <dbReference type="EMBL" id="PVU91016.1"/>
    </source>
</evidence>
<feature type="chain" id="PRO_5015550297" evidence="2">
    <location>
        <begin position="19"/>
        <end position="589"/>
    </location>
</feature>
<dbReference type="EMBL" id="MBFR01000224">
    <property type="protein sequence ID" value="PVU91016.1"/>
    <property type="molecule type" value="Genomic_DNA"/>
</dbReference>
<proteinExistence type="predicted"/>
<feature type="signal peptide" evidence="2">
    <location>
        <begin position="1"/>
        <end position="18"/>
    </location>
</feature>
<dbReference type="SUPFAM" id="SSF49777">
    <property type="entry name" value="PEBP-like"/>
    <property type="match status" value="1"/>
</dbReference>
<accession>A0A2T9YFA4</accession>
<reference evidence="3 4" key="1">
    <citation type="journal article" date="2018" name="MBio">
        <title>Comparative Genomics Reveals the Core Gene Toolbox for the Fungus-Insect Symbiosis.</title>
        <authorList>
            <person name="Wang Y."/>
            <person name="Stata M."/>
            <person name="Wang W."/>
            <person name="Stajich J.E."/>
            <person name="White M.M."/>
            <person name="Moncalvo J.M."/>
        </authorList>
    </citation>
    <scope>NUCLEOTIDE SEQUENCE [LARGE SCALE GENOMIC DNA]</scope>
    <source>
        <strain evidence="3 4">SWE-8-4</strain>
    </source>
</reference>
<name>A0A2T9YFA4_9FUNG</name>
<evidence type="ECO:0000313" key="4">
    <source>
        <dbReference type="Proteomes" id="UP000245383"/>
    </source>
</evidence>
<dbReference type="InterPro" id="IPR035810">
    <property type="entry name" value="PEBP_euk"/>
</dbReference>